<organism evidence="2 3">
    <name type="scientific">Batillaria attramentaria</name>
    <dbReference type="NCBI Taxonomy" id="370345"/>
    <lineage>
        <taxon>Eukaryota</taxon>
        <taxon>Metazoa</taxon>
        <taxon>Spiralia</taxon>
        <taxon>Lophotrochozoa</taxon>
        <taxon>Mollusca</taxon>
        <taxon>Gastropoda</taxon>
        <taxon>Caenogastropoda</taxon>
        <taxon>Sorbeoconcha</taxon>
        <taxon>Cerithioidea</taxon>
        <taxon>Batillariidae</taxon>
        <taxon>Batillaria</taxon>
    </lineage>
</organism>
<evidence type="ECO:0000313" key="3">
    <source>
        <dbReference type="Proteomes" id="UP001519460"/>
    </source>
</evidence>
<feature type="compositionally biased region" description="Polar residues" evidence="1">
    <location>
        <begin position="71"/>
        <end position="92"/>
    </location>
</feature>
<name>A0ABD0LAA3_9CAEN</name>
<dbReference type="EMBL" id="JACVVK020000069">
    <property type="protein sequence ID" value="KAK7496138.1"/>
    <property type="molecule type" value="Genomic_DNA"/>
</dbReference>
<feature type="compositionally biased region" description="Polar residues" evidence="1">
    <location>
        <begin position="8"/>
        <end position="29"/>
    </location>
</feature>
<comment type="caution">
    <text evidence="2">The sequence shown here is derived from an EMBL/GenBank/DDBJ whole genome shotgun (WGS) entry which is preliminary data.</text>
</comment>
<protein>
    <submittedName>
        <fullName evidence="2">Uncharacterized protein</fullName>
    </submittedName>
</protein>
<gene>
    <name evidence="2" type="ORF">BaRGS_00012548</name>
</gene>
<proteinExistence type="predicted"/>
<evidence type="ECO:0000256" key="1">
    <source>
        <dbReference type="SAM" id="MobiDB-lite"/>
    </source>
</evidence>
<sequence>MPVDLNRTLGSQVTSVNTTTPMANDSGSNSYTKISWDAGNYNANVRHSPGEAANPYVKTSCDANKRKKNVILTSRSHGTPVSTTANTRHADR</sequence>
<reference evidence="2 3" key="1">
    <citation type="journal article" date="2023" name="Sci. Data">
        <title>Genome assembly of the Korean intertidal mud-creeper Batillaria attramentaria.</title>
        <authorList>
            <person name="Patra A.K."/>
            <person name="Ho P.T."/>
            <person name="Jun S."/>
            <person name="Lee S.J."/>
            <person name="Kim Y."/>
            <person name="Won Y.J."/>
        </authorList>
    </citation>
    <scope>NUCLEOTIDE SEQUENCE [LARGE SCALE GENOMIC DNA]</scope>
    <source>
        <strain evidence="2">Wonlab-2016</strain>
    </source>
</reference>
<evidence type="ECO:0000313" key="2">
    <source>
        <dbReference type="EMBL" id="KAK7496138.1"/>
    </source>
</evidence>
<feature type="region of interest" description="Disordered" evidence="1">
    <location>
        <begin position="1"/>
        <end position="29"/>
    </location>
</feature>
<dbReference type="AlphaFoldDB" id="A0ABD0LAA3"/>
<dbReference type="Proteomes" id="UP001519460">
    <property type="component" value="Unassembled WGS sequence"/>
</dbReference>
<keyword evidence="3" id="KW-1185">Reference proteome</keyword>
<feature type="region of interest" description="Disordered" evidence="1">
    <location>
        <begin position="70"/>
        <end position="92"/>
    </location>
</feature>
<accession>A0ABD0LAA3</accession>